<dbReference type="GO" id="GO:0001006">
    <property type="term" value="F:RNA polymerase III type 3 promoter sequence-specific DNA binding"/>
    <property type="evidence" value="ECO:0007669"/>
    <property type="project" value="TreeGrafter"/>
</dbReference>
<evidence type="ECO:0000256" key="5">
    <source>
        <dbReference type="SAM" id="MobiDB-lite"/>
    </source>
</evidence>
<feature type="domain" description="HTH myb-type" evidence="7">
    <location>
        <begin position="112"/>
        <end position="158"/>
    </location>
</feature>
<dbReference type="GO" id="GO:0000978">
    <property type="term" value="F:RNA polymerase II cis-regulatory region sequence-specific DNA binding"/>
    <property type="evidence" value="ECO:0007669"/>
    <property type="project" value="TreeGrafter"/>
</dbReference>
<feature type="compositionally biased region" description="Low complexity" evidence="5">
    <location>
        <begin position="160"/>
        <end position="176"/>
    </location>
</feature>
<feature type="domain" description="Myb-like" evidence="6">
    <location>
        <begin position="20"/>
        <end position="101"/>
    </location>
</feature>
<dbReference type="EMBL" id="WIGO01000169">
    <property type="protein sequence ID" value="KAF6825633.1"/>
    <property type="molecule type" value="Genomic_DNA"/>
</dbReference>
<feature type="region of interest" description="Disordered" evidence="5">
    <location>
        <begin position="249"/>
        <end position="325"/>
    </location>
</feature>
<keyword evidence="1" id="KW-0805">Transcription regulation</keyword>
<dbReference type="Gene3D" id="1.10.10.60">
    <property type="entry name" value="Homeodomain-like"/>
    <property type="match status" value="2"/>
</dbReference>
<dbReference type="Proteomes" id="UP000654918">
    <property type="component" value="Unassembled WGS sequence"/>
</dbReference>
<organism evidence="8 9">
    <name type="scientific">Colletotrichum plurivorum</name>
    <dbReference type="NCBI Taxonomy" id="2175906"/>
    <lineage>
        <taxon>Eukaryota</taxon>
        <taxon>Fungi</taxon>
        <taxon>Dikarya</taxon>
        <taxon>Ascomycota</taxon>
        <taxon>Pezizomycotina</taxon>
        <taxon>Sordariomycetes</taxon>
        <taxon>Hypocreomycetidae</taxon>
        <taxon>Glomerellales</taxon>
        <taxon>Glomerellaceae</taxon>
        <taxon>Colletotrichum</taxon>
        <taxon>Colletotrichum orchidearum species complex</taxon>
    </lineage>
</organism>
<feature type="region of interest" description="Disordered" evidence="5">
    <location>
        <begin position="155"/>
        <end position="179"/>
    </location>
</feature>
<proteinExistence type="predicted"/>
<evidence type="ECO:0000313" key="9">
    <source>
        <dbReference type="Proteomes" id="UP000654918"/>
    </source>
</evidence>
<evidence type="ECO:0000256" key="3">
    <source>
        <dbReference type="ARBA" id="ARBA00023163"/>
    </source>
</evidence>
<dbReference type="GO" id="GO:0042796">
    <property type="term" value="P:snRNA transcription by RNA polymerase III"/>
    <property type="evidence" value="ECO:0007669"/>
    <property type="project" value="TreeGrafter"/>
</dbReference>
<dbReference type="CDD" id="cd00167">
    <property type="entry name" value="SANT"/>
    <property type="match status" value="2"/>
</dbReference>
<dbReference type="Pfam" id="PF00249">
    <property type="entry name" value="Myb_DNA-binding"/>
    <property type="match status" value="2"/>
</dbReference>
<dbReference type="InterPro" id="IPR009057">
    <property type="entry name" value="Homeodomain-like_sf"/>
</dbReference>
<evidence type="ECO:0000259" key="7">
    <source>
        <dbReference type="PROSITE" id="PS51294"/>
    </source>
</evidence>
<feature type="compositionally biased region" description="Basic residues" evidence="5">
    <location>
        <begin position="368"/>
        <end position="388"/>
    </location>
</feature>
<dbReference type="InterPro" id="IPR017930">
    <property type="entry name" value="Myb_dom"/>
</dbReference>
<feature type="domain" description="Myb-like" evidence="6">
    <location>
        <begin position="104"/>
        <end position="154"/>
    </location>
</feature>
<feature type="region of interest" description="Disordered" evidence="5">
    <location>
        <begin position="353"/>
        <end position="425"/>
    </location>
</feature>
<gene>
    <name evidence="8" type="ORF">CPLU01_10132</name>
</gene>
<dbReference type="InterPro" id="IPR001005">
    <property type="entry name" value="SANT/Myb"/>
</dbReference>
<evidence type="ECO:0000256" key="4">
    <source>
        <dbReference type="ARBA" id="ARBA00023242"/>
    </source>
</evidence>
<keyword evidence="2" id="KW-0238">DNA-binding</keyword>
<sequence>MSMQDSAPRSPAANAAAKPRKIWTSAEDATLKTLVSHYGAARGPHWKDVAAALPGRSAKETVVPLARSVSPQRQMDCAGGPAILIPGRKDDQCSKRYNDILDPQARNRLSHWSPREDEILREGVQTLGHRWSAISAKLPGRPPLTCRNRWRALSRSVKESTASGTPSSAAGPMSGSETAISPDAGDVISPAAGLEAEVASSMDLGDLTSTMMDANAGFGDDEMGFVTGPALAGPSHMPEQISTDGVSLADAANPPLQHSFEGHSSDSSDCAPPAQRSRWGHVPESSHSSLSARHPANRSSARSSRNPRPPQSAGSSVGTADYNIVGPDPTSSQFLDFFTEDFAPDLPADLFRYPGATTSTPQHQQQVVHHHHHYHHHYHHHHHHHHHQQQQDTNALRHLEQQAEAMSMRSHPQDPKGKDSASFPP</sequence>
<evidence type="ECO:0000259" key="6">
    <source>
        <dbReference type="PROSITE" id="PS50090"/>
    </source>
</evidence>
<dbReference type="InterPro" id="IPR051575">
    <property type="entry name" value="Myb-like_DNA-bd"/>
</dbReference>
<protein>
    <submittedName>
        <fullName evidence="8">Transcription factor</fullName>
    </submittedName>
</protein>
<dbReference type="SMART" id="SM00717">
    <property type="entry name" value="SANT"/>
    <property type="match status" value="2"/>
</dbReference>
<evidence type="ECO:0000256" key="2">
    <source>
        <dbReference type="ARBA" id="ARBA00023125"/>
    </source>
</evidence>
<name>A0A8H6NAH7_9PEZI</name>
<feature type="region of interest" description="Disordered" evidence="5">
    <location>
        <begin position="1"/>
        <end position="23"/>
    </location>
</feature>
<keyword evidence="4" id="KW-0539">Nucleus</keyword>
<dbReference type="GO" id="GO:0019185">
    <property type="term" value="C:snRNA-activating protein complex"/>
    <property type="evidence" value="ECO:0007669"/>
    <property type="project" value="TreeGrafter"/>
</dbReference>
<dbReference type="GO" id="GO:0042795">
    <property type="term" value="P:snRNA transcription by RNA polymerase II"/>
    <property type="evidence" value="ECO:0007669"/>
    <property type="project" value="TreeGrafter"/>
</dbReference>
<keyword evidence="3" id="KW-0804">Transcription</keyword>
<dbReference type="AlphaFoldDB" id="A0A8H6NAH7"/>
<dbReference type="PROSITE" id="PS50090">
    <property type="entry name" value="MYB_LIKE"/>
    <property type="match status" value="2"/>
</dbReference>
<dbReference type="SUPFAM" id="SSF46689">
    <property type="entry name" value="Homeodomain-like"/>
    <property type="match status" value="2"/>
</dbReference>
<accession>A0A8H6NAH7</accession>
<comment type="caution">
    <text evidence="8">The sequence shown here is derived from an EMBL/GenBank/DDBJ whole genome shotgun (WGS) entry which is preliminary data.</text>
</comment>
<evidence type="ECO:0000256" key="1">
    <source>
        <dbReference type="ARBA" id="ARBA00023015"/>
    </source>
</evidence>
<feature type="compositionally biased region" description="Low complexity" evidence="5">
    <location>
        <begin position="1"/>
        <end position="17"/>
    </location>
</feature>
<dbReference type="PROSITE" id="PS51294">
    <property type="entry name" value="HTH_MYB"/>
    <property type="match status" value="1"/>
</dbReference>
<dbReference type="PANTHER" id="PTHR46621:SF1">
    <property type="entry name" value="SNRNA-ACTIVATING PROTEIN COMPLEX SUBUNIT 4"/>
    <property type="match status" value="1"/>
</dbReference>
<reference evidence="8" key="1">
    <citation type="journal article" date="2020" name="Phytopathology">
        <title>Genome Sequence Resources of Colletotrichum truncatum, C. plurivorum, C. musicola, and C. sojae: Four Species Pathogenic to Soybean (Glycine max).</title>
        <authorList>
            <person name="Rogerio F."/>
            <person name="Boufleur T.R."/>
            <person name="Ciampi-Guillardi M."/>
            <person name="Sukno S.A."/>
            <person name="Thon M.R."/>
            <person name="Massola Junior N.S."/>
            <person name="Baroncelli R."/>
        </authorList>
    </citation>
    <scope>NUCLEOTIDE SEQUENCE</scope>
    <source>
        <strain evidence="8">LFN00145</strain>
    </source>
</reference>
<keyword evidence="9" id="KW-1185">Reference proteome</keyword>
<feature type="compositionally biased region" description="Low complexity" evidence="5">
    <location>
        <begin position="291"/>
        <end position="306"/>
    </location>
</feature>
<evidence type="ECO:0000313" key="8">
    <source>
        <dbReference type="EMBL" id="KAF6825633.1"/>
    </source>
</evidence>
<dbReference type="PANTHER" id="PTHR46621">
    <property type="entry name" value="SNRNA-ACTIVATING PROTEIN COMPLEX SUBUNIT 4"/>
    <property type="match status" value="1"/>
</dbReference>